<name>A0A370I8S6_9NOCA</name>
<evidence type="ECO:0000259" key="1">
    <source>
        <dbReference type="PROSITE" id="PS50801"/>
    </source>
</evidence>
<dbReference type="InterPro" id="IPR002645">
    <property type="entry name" value="STAS_dom"/>
</dbReference>
<proteinExistence type="predicted"/>
<keyword evidence="3" id="KW-1185">Reference proteome</keyword>
<dbReference type="InterPro" id="IPR036513">
    <property type="entry name" value="STAS_dom_sf"/>
</dbReference>
<comment type="caution">
    <text evidence="2">The sequence shown here is derived from an EMBL/GenBank/DDBJ whole genome shotgun (WGS) entry which is preliminary data.</text>
</comment>
<evidence type="ECO:0000313" key="3">
    <source>
        <dbReference type="Proteomes" id="UP000254869"/>
    </source>
</evidence>
<reference evidence="2 3" key="1">
    <citation type="submission" date="2018-07" db="EMBL/GenBank/DDBJ databases">
        <title>Genomic Encyclopedia of Type Strains, Phase IV (KMG-IV): sequencing the most valuable type-strain genomes for metagenomic binning, comparative biology and taxonomic classification.</title>
        <authorList>
            <person name="Goeker M."/>
        </authorList>
    </citation>
    <scope>NUCLEOTIDE SEQUENCE [LARGE SCALE GENOMIC DNA]</scope>
    <source>
        <strain evidence="2 3">DSM 44290</strain>
    </source>
</reference>
<dbReference type="SUPFAM" id="SSF52091">
    <property type="entry name" value="SpoIIaa-like"/>
    <property type="match status" value="1"/>
</dbReference>
<feature type="domain" description="STAS" evidence="1">
    <location>
        <begin position="20"/>
        <end position="68"/>
    </location>
</feature>
<organism evidence="2 3">
    <name type="scientific">Nocardia pseudobrasiliensis</name>
    <dbReference type="NCBI Taxonomy" id="45979"/>
    <lineage>
        <taxon>Bacteria</taxon>
        <taxon>Bacillati</taxon>
        <taxon>Actinomycetota</taxon>
        <taxon>Actinomycetes</taxon>
        <taxon>Mycobacteriales</taxon>
        <taxon>Nocardiaceae</taxon>
        <taxon>Nocardia</taxon>
    </lineage>
</organism>
<dbReference type="Proteomes" id="UP000254869">
    <property type="component" value="Unassembled WGS sequence"/>
</dbReference>
<gene>
    <name evidence="2" type="ORF">DFR76_104261</name>
</gene>
<sequence length="107" mass="11131">MTRAAFELHTDGLAGRPPTVAVTGEVDVTNAGDFAESVAALPGRRPLLLELSLLGYLDSAGFAALDRLLADDAVVLVLAPGSPIHRAAELVDLPFHDNADTAARSLE</sequence>
<protein>
    <recommendedName>
        <fullName evidence="1">STAS domain-containing protein</fullName>
    </recommendedName>
</protein>
<dbReference type="STRING" id="1210086.GCA_001613105_01458"/>
<dbReference type="AlphaFoldDB" id="A0A370I8S6"/>
<evidence type="ECO:0000313" key="2">
    <source>
        <dbReference type="EMBL" id="RDI66511.1"/>
    </source>
</evidence>
<accession>A0A370I8S6</accession>
<dbReference type="RefSeq" id="WP_067993852.1">
    <property type="nucleotide sequence ID" value="NZ_QQBC01000004.1"/>
</dbReference>
<dbReference type="EMBL" id="QQBC01000004">
    <property type="protein sequence ID" value="RDI66511.1"/>
    <property type="molecule type" value="Genomic_DNA"/>
</dbReference>
<dbReference type="Gene3D" id="3.30.750.24">
    <property type="entry name" value="STAS domain"/>
    <property type="match status" value="1"/>
</dbReference>
<dbReference type="PROSITE" id="PS50801">
    <property type="entry name" value="STAS"/>
    <property type="match status" value="1"/>
</dbReference>